<gene>
    <name evidence="1" type="ORF">IBE52_04755</name>
</gene>
<evidence type="ECO:0008006" key="3">
    <source>
        <dbReference type="Google" id="ProtNLM"/>
    </source>
</evidence>
<dbReference type="EMBL" id="JACTSG010000003">
    <property type="protein sequence ID" value="MBK2302218.1"/>
    <property type="molecule type" value="Genomic_DNA"/>
</dbReference>
<organism evidence="1 2">
    <name type="scientific">Francisella philomiragia</name>
    <dbReference type="NCBI Taxonomy" id="28110"/>
    <lineage>
        <taxon>Bacteria</taxon>
        <taxon>Pseudomonadati</taxon>
        <taxon>Pseudomonadota</taxon>
        <taxon>Gammaproteobacteria</taxon>
        <taxon>Thiotrichales</taxon>
        <taxon>Francisellaceae</taxon>
        <taxon>Francisella</taxon>
    </lineage>
</organism>
<keyword evidence="2" id="KW-1185">Reference proteome</keyword>
<name>A0ABS1GBM1_9GAMM</name>
<dbReference type="Proteomes" id="UP000760407">
    <property type="component" value="Unassembled WGS sequence"/>
</dbReference>
<evidence type="ECO:0000313" key="2">
    <source>
        <dbReference type="Proteomes" id="UP000760407"/>
    </source>
</evidence>
<reference evidence="1 2" key="1">
    <citation type="submission" date="2020-08" db="EMBL/GenBank/DDBJ databases">
        <title>Comparative genomics of Francisella species.</title>
        <authorList>
            <person name="Sahl J."/>
            <person name="Sjodin A."/>
            <person name="Wagner D."/>
            <person name="Forsman M."/>
        </authorList>
    </citation>
    <scope>NUCLEOTIDE SEQUENCE [LARGE SCALE GENOMIC DNA]</scope>
    <source>
        <strain evidence="1 2">F1093</strain>
    </source>
</reference>
<protein>
    <recommendedName>
        <fullName evidence="3">Capsule polysaccharide biosynthesis family protein</fullName>
    </recommendedName>
</protein>
<sequence length="346" mass="41074">MKYNLQKELFSKILKNIPEYEPMELISEIDYYGFSKYLADRLGIKKTYSRGINWKHGWIFASPKYIEQFVIDKYAKVNFVANMQQQNFLDSEGVKSIAVGLPFAYVNQYDIKTNKIKRIPRSLLIMPPHSLPYTNHSFDEKRYIDDILKIKDKFDIVVACVHRSCFDKGLWVKIFEKYNIPIIIGADVTDKSGLLRMSRIFRSFEYVTSNTIGSHILYASYAGCKVSIYGQYMEYSKNDYTEDHFYKKFPDLLTYNLQFSNFNSIRQKYAFLFKLPYLAETNIHWAQNEIGQDCMRDINEIANILGWTGYRKYINLLRHGSRSYLEKNKYLYMIIKKIKLFFCFNK</sequence>
<proteinExistence type="predicted"/>
<dbReference type="RefSeq" id="WP_200166301.1">
    <property type="nucleotide sequence ID" value="NZ_JACTSG010000003.1"/>
</dbReference>
<comment type="caution">
    <text evidence="1">The sequence shown here is derived from an EMBL/GenBank/DDBJ whole genome shotgun (WGS) entry which is preliminary data.</text>
</comment>
<accession>A0ABS1GBM1</accession>
<evidence type="ECO:0000313" key="1">
    <source>
        <dbReference type="EMBL" id="MBK2302218.1"/>
    </source>
</evidence>